<name>A0ABQ4QEC8_9HYPH</name>
<keyword evidence="2" id="KW-1185">Reference proteome</keyword>
<proteinExistence type="predicted"/>
<sequence length="69" mass="7190">MVPVNVRVPLPLCRSKPAPETPPAKVIASPRLNASVLVLALRATSPTIEPVVPPVPICSVPVEIVVPPV</sequence>
<comment type="caution">
    <text evidence="1">The sequence shown here is derived from an EMBL/GenBank/DDBJ whole genome shotgun (WGS) entry which is preliminary data.</text>
</comment>
<evidence type="ECO:0000313" key="1">
    <source>
        <dbReference type="EMBL" id="GJD43419.1"/>
    </source>
</evidence>
<organism evidence="1 2">
    <name type="scientific">Methylobacterium cerastii</name>
    <dbReference type="NCBI Taxonomy" id="932741"/>
    <lineage>
        <taxon>Bacteria</taxon>
        <taxon>Pseudomonadati</taxon>
        <taxon>Pseudomonadota</taxon>
        <taxon>Alphaproteobacteria</taxon>
        <taxon>Hyphomicrobiales</taxon>
        <taxon>Methylobacteriaceae</taxon>
        <taxon>Methylobacterium</taxon>
    </lineage>
</organism>
<reference evidence="1 2" key="1">
    <citation type="journal article" date="2021" name="Front. Microbiol.">
        <title>Comprehensive Comparative Genomics and Phenotyping of Methylobacterium Species.</title>
        <authorList>
            <person name="Alessa O."/>
            <person name="Ogura Y."/>
            <person name="Fujitani Y."/>
            <person name="Takami H."/>
            <person name="Hayashi T."/>
            <person name="Sahin N."/>
            <person name="Tani A."/>
        </authorList>
    </citation>
    <scope>NUCLEOTIDE SEQUENCE [LARGE SCALE GENOMIC DNA]</scope>
    <source>
        <strain evidence="1 2">DSM 23679</strain>
    </source>
</reference>
<dbReference type="Proteomes" id="UP001055117">
    <property type="component" value="Unassembled WGS sequence"/>
</dbReference>
<dbReference type="EMBL" id="BPQG01000013">
    <property type="protein sequence ID" value="GJD43419.1"/>
    <property type="molecule type" value="Genomic_DNA"/>
</dbReference>
<evidence type="ECO:0000313" key="2">
    <source>
        <dbReference type="Proteomes" id="UP001055117"/>
    </source>
</evidence>
<gene>
    <name evidence="1" type="ORF">AFCDBAGC_1271</name>
</gene>
<accession>A0ABQ4QEC8</accession>
<protein>
    <submittedName>
        <fullName evidence="1">Uncharacterized protein</fullName>
    </submittedName>
</protein>